<evidence type="ECO:0000313" key="2">
    <source>
        <dbReference type="Proteomes" id="UP001152622"/>
    </source>
</evidence>
<dbReference type="Proteomes" id="UP001152622">
    <property type="component" value="Chromosome 8"/>
</dbReference>
<reference evidence="1" key="1">
    <citation type="journal article" date="2023" name="Science">
        <title>Genome structures resolve the early diversification of teleost fishes.</title>
        <authorList>
            <person name="Parey E."/>
            <person name="Louis A."/>
            <person name="Montfort J."/>
            <person name="Bouchez O."/>
            <person name="Roques C."/>
            <person name="Iampietro C."/>
            <person name="Lluch J."/>
            <person name="Castinel A."/>
            <person name="Donnadieu C."/>
            <person name="Desvignes T."/>
            <person name="Floi Bucao C."/>
            <person name="Jouanno E."/>
            <person name="Wen M."/>
            <person name="Mejri S."/>
            <person name="Dirks R."/>
            <person name="Jansen H."/>
            <person name="Henkel C."/>
            <person name="Chen W.J."/>
            <person name="Zahm M."/>
            <person name="Cabau C."/>
            <person name="Klopp C."/>
            <person name="Thompson A.W."/>
            <person name="Robinson-Rechavi M."/>
            <person name="Braasch I."/>
            <person name="Lecointre G."/>
            <person name="Bobe J."/>
            <person name="Postlethwait J.H."/>
            <person name="Berthelot C."/>
            <person name="Roest Crollius H."/>
            <person name="Guiguen Y."/>
        </authorList>
    </citation>
    <scope>NUCLEOTIDE SEQUENCE</scope>
    <source>
        <strain evidence="1">WJC10195</strain>
    </source>
</reference>
<dbReference type="AlphaFoldDB" id="A0A9Q1IU10"/>
<organism evidence="1 2">
    <name type="scientific">Synaphobranchus kaupii</name>
    <name type="common">Kaup's arrowtooth eel</name>
    <dbReference type="NCBI Taxonomy" id="118154"/>
    <lineage>
        <taxon>Eukaryota</taxon>
        <taxon>Metazoa</taxon>
        <taxon>Chordata</taxon>
        <taxon>Craniata</taxon>
        <taxon>Vertebrata</taxon>
        <taxon>Euteleostomi</taxon>
        <taxon>Actinopterygii</taxon>
        <taxon>Neopterygii</taxon>
        <taxon>Teleostei</taxon>
        <taxon>Anguilliformes</taxon>
        <taxon>Synaphobranchidae</taxon>
        <taxon>Synaphobranchus</taxon>
    </lineage>
</organism>
<comment type="caution">
    <text evidence="1">The sequence shown here is derived from an EMBL/GenBank/DDBJ whole genome shotgun (WGS) entry which is preliminary data.</text>
</comment>
<dbReference type="EMBL" id="JAINUF010000008">
    <property type="protein sequence ID" value="KAJ8352316.1"/>
    <property type="molecule type" value="Genomic_DNA"/>
</dbReference>
<proteinExistence type="predicted"/>
<protein>
    <submittedName>
        <fullName evidence="1">Uncharacterized protein</fullName>
    </submittedName>
</protein>
<sequence>MLQRCPILRTGPCAGWRSAPGDTPQRRRQAASSQDEWTAFVGVSFRETRCAQCLFDSYWADIMENEELSS</sequence>
<name>A0A9Q1IU10_SYNKA</name>
<keyword evidence="2" id="KW-1185">Reference proteome</keyword>
<evidence type="ECO:0000313" key="1">
    <source>
        <dbReference type="EMBL" id="KAJ8352316.1"/>
    </source>
</evidence>
<accession>A0A9Q1IU10</accession>
<gene>
    <name evidence="1" type="ORF">SKAU_G00237920</name>
</gene>